<organism evidence="1 2">
    <name type="scientific">Giardia duodenalis assemblage B</name>
    <dbReference type="NCBI Taxonomy" id="1394984"/>
    <lineage>
        <taxon>Eukaryota</taxon>
        <taxon>Metamonada</taxon>
        <taxon>Diplomonadida</taxon>
        <taxon>Hexamitidae</taxon>
        <taxon>Giardiinae</taxon>
        <taxon>Giardia</taxon>
    </lineage>
</organism>
<protein>
    <submittedName>
        <fullName evidence="1">Uncharacterized protein</fullName>
    </submittedName>
</protein>
<proteinExistence type="predicted"/>
<comment type="caution">
    <text evidence="1">The sequence shown here is derived from an EMBL/GenBank/DDBJ whole genome shotgun (WGS) entry which is preliminary data.</text>
</comment>
<gene>
    <name evidence="1" type="ORF">QR46_3997</name>
</gene>
<dbReference type="OrthoDB" id="10258020at2759"/>
<dbReference type="AlphaFoldDB" id="A0A132NPT1"/>
<evidence type="ECO:0000313" key="2">
    <source>
        <dbReference type="Proteomes" id="UP000070089"/>
    </source>
</evidence>
<dbReference type="Proteomes" id="UP000070089">
    <property type="component" value="Unassembled WGS sequence"/>
</dbReference>
<reference evidence="1 2" key="1">
    <citation type="journal article" date="2015" name="Mol. Biochem. Parasitol.">
        <title>Identification of polymorphic genes for use in assemblage B genotyping assays through comparative genomics of multiple assemblage B Giardia duodenalis isolates.</title>
        <authorList>
            <person name="Wielinga C."/>
            <person name="Thompson R.C."/>
            <person name="Monis P."/>
            <person name="Ryan U."/>
        </authorList>
    </citation>
    <scope>NUCLEOTIDE SEQUENCE [LARGE SCALE GENOMIC DNA]</scope>
    <source>
        <strain evidence="1 2">BAH15c1</strain>
    </source>
</reference>
<dbReference type="EMBL" id="JXTI01000140">
    <property type="protein sequence ID" value="KWX12031.1"/>
    <property type="molecule type" value="Genomic_DNA"/>
</dbReference>
<evidence type="ECO:0000313" key="1">
    <source>
        <dbReference type="EMBL" id="KWX12031.1"/>
    </source>
</evidence>
<name>A0A132NPT1_GIAIN</name>
<sequence length="339" mass="38120">MPTSKQARFLFFAEKNMKKQSRPLGAIPYGCGHVLHGICEVDPTKSLRECVRDLPLYAVMNFLMRITVKLEEPITGSVSMEEHACYQEPLPKAMCTTPLSLRADMTPPGTDFTNQGAAINGSLPTPPRLAGSDAPAVTTVIEARDTSSDDSSSVLENRDCLFMLSLRPKKNPCLRVTGTGREYDAWLLSLLPQEPLTTNRFLTLQKSFLWEFMVTPNIFVAIQRSSQWNDTLAHLCDYVYSLNSLDLKRVHPCHHLYLPVLNQLQAWCTLLKCVEGAPLFDRYRARLTSKVSNLVKKTEPFSTNISDADGTSTSLKDIIQTGRRLEEFVINAYTLYSYE</sequence>
<accession>A0A132NPT1</accession>
<dbReference type="VEuPathDB" id="GiardiaDB:QR46_3997"/>